<proteinExistence type="inferred from homology"/>
<dbReference type="InterPro" id="IPR044444">
    <property type="entry name" value="Ribosomal_mL44_DSRM_metazoa"/>
</dbReference>
<keyword evidence="11" id="KW-1185">Reference proteome</keyword>
<dbReference type="Pfam" id="PF22892">
    <property type="entry name" value="DSRM_MRPL44"/>
    <property type="match status" value="1"/>
</dbReference>
<protein>
    <recommendedName>
        <fullName evidence="7">Large ribosomal subunit protein mL44</fullName>
    </recommendedName>
</protein>
<dbReference type="SMART" id="SM00358">
    <property type="entry name" value="DSRM"/>
    <property type="match status" value="1"/>
</dbReference>
<dbReference type="SMART" id="SM00535">
    <property type="entry name" value="RIBOc"/>
    <property type="match status" value="1"/>
</dbReference>
<comment type="similarity">
    <text evidence="6">Belongs to the ribonuclease III family. Mitochondrion-specific ribosomal protein mL44 subfamily.</text>
</comment>
<comment type="subcellular location">
    <subcellularLocation>
        <location evidence="1">Mitochondrion</location>
    </subcellularLocation>
</comment>
<accession>A0ABQ8EXU0</accession>
<organism evidence="10 11">
    <name type="scientific">Batrachochytrium salamandrivorans</name>
    <dbReference type="NCBI Taxonomy" id="1357716"/>
    <lineage>
        <taxon>Eukaryota</taxon>
        <taxon>Fungi</taxon>
        <taxon>Fungi incertae sedis</taxon>
        <taxon>Chytridiomycota</taxon>
        <taxon>Chytridiomycota incertae sedis</taxon>
        <taxon>Chytridiomycetes</taxon>
        <taxon>Rhizophydiales</taxon>
        <taxon>Rhizophydiales incertae sedis</taxon>
        <taxon>Batrachochytrium</taxon>
    </lineage>
</organism>
<gene>
    <name evidence="10" type="ORF">BASA50_010689</name>
</gene>
<evidence type="ECO:0000256" key="3">
    <source>
        <dbReference type="ARBA" id="ARBA00022980"/>
    </source>
</evidence>
<dbReference type="InterPro" id="IPR036389">
    <property type="entry name" value="RNase_III_sf"/>
</dbReference>
<evidence type="ECO:0000313" key="11">
    <source>
        <dbReference type="Proteomes" id="UP001648503"/>
    </source>
</evidence>
<dbReference type="Pfam" id="PF14622">
    <property type="entry name" value="Ribonucleas_3_3"/>
    <property type="match status" value="1"/>
</dbReference>
<evidence type="ECO:0000256" key="6">
    <source>
        <dbReference type="ARBA" id="ARBA00024034"/>
    </source>
</evidence>
<evidence type="ECO:0000259" key="9">
    <source>
        <dbReference type="PROSITE" id="PS50142"/>
    </source>
</evidence>
<dbReference type="CDD" id="cd00593">
    <property type="entry name" value="RIBOc"/>
    <property type="match status" value="1"/>
</dbReference>
<dbReference type="PROSITE" id="PS50142">
    <property type="entry name" value="RNASE_3_2"/>
    <property type="match status" value="1"/>
</dbReference>
<dbReference type="SUPFAM" id="SSF54768">
    <property type="entry name" value="dsRNA-binding domain-like"/>
    <property type="match status" value="1"/>
</dbReference>
<keyword evidence="4" id="KW-0496">Mitochondrion</keyword>
<dbReference type="PANTHER" id="PTHR11207:SF32">
    <property type="entry name" value="LARGE RIBOSOMAL SUBUNIT PROTEIN ML44"/>
    <property type="match status" value="1"/>
</dbReference>
<evidence type="ECO:0000256" key="4">
    <source>
        <dbReference type="ARBA" id="ARBA00023128"/>
    </source>
</evidence>
<dbReference type="PANTHER" id="PTHR11207">
    <property type="entry name" value="RIBONUCLEASE III"/>
    <property type="match status" value="1"/>
</dbReference>
<evidence type="ECO:0000256" key="5">
    <source>
        <dbReference type="ARBA" id="ARBA00023274"/>
    </source>
</evidence>
<dbReference type="InterPro" id="IPR000999">
    <property type="entry name" value="RNase_III_dom"/>
</dbReference>
<sequence length="358" mass="38873">MHSSLLSAGFATLTGSVRRCASSSTGTFRANRSHWSTTLPLASTVLSITTVSLNRLRAIAPGKTSFCAYSTTASLKLTTDDIADAAKTNVSDKALKMRSLAQTSAFAARTGIAFDNPDILKLVMTHKSAHDQCNSRYQYLGETVLKTFVSEYVLAKYPLMEIDAASKVIEAYSSINVASNVGQIFGVHLLMRWKGNAGVRETPTDDGAFIVRASVMFALIGAVYQHQGPAAARNLIHKHFISRATDVDAILDAQLKISKPRKLLAITLKNLGKPKPISRLLGETGRLSARSVFLVGVYSGIEKIGDGYGSSIKMAEQRACIDALNKHYMTEVKNIKLPSETDEESEDNITFFESTPEQ</sequence>
<dbReference type="Proteomes" id="UP001648503">
    <property type="component" value="Unassembled WGS sequence"/>
</dbReference>
<dbReference type="Gene3D" id="3.30.160.20">
    <property type="match status" value="1"/>
</dbReference>
<keyword evidence="2" id="KW-0694">RNA-binding</keyword>
<dbReference type="InterPro" id="IPR014720">
    <property type="entry name" value="dsRBD_dom"/>
</dbReference>
<dbReference type="CDD" id="cd19873">
    <property type="entry name" value="DSRM_MRPL3_like"/>
    <property type="match status" value="1"/>
</dbReference>
<keyword evidence="3" id="KW-0689">Ribosomal protein</keyword>
<evidence type="ECO:0000256" key="2">
    <source>
        <dbReference type="ARBA" id="ARBA00022884"/>
    </source>
</evidence>
<feature type="region of interest" description="Disordered" evidence="8">
    <location>
        <begin position="338"/>
        <end position="358"/>
    </location>
</feature>
<evidence type="ECO:0000256" key="8">
    <source>
        <dbReference type="SAM" id="MobiDB-lite"/>
    </source>
</evidence>
<evidence type="ECO:0000313" key="10">
    <source>
        <dbReference type="EMBL" id="KAH6588561.1"/>
    </source>
</evidence>
<reference evidence="10 11" key="1">
    <citation type="submission" date="2021-02" db="EMBL/GenBank/DDBJ databases">
        <title>Variation within the Batrachochytrium salamandrivorans European outbreak.</title>
        <authorList>
            <person name="Kelly M."/>
            <person name="Pasmans F."/>
            <person name="Shea T.P."/>
            <person name="Munoz J.F."/>
            <person name="Carranza S."/>
            <person name="Cuomo C.A."/>
            <person name="Martel A."/>
        </authorList>
    </citation>
    <scope>NUCLEOTIDE SEQUENCE [LARGE SCALE GENOMIC DNA]</scope>
    <source>
        <strain evidence="10 11">AMFP18/2</strain>
    </source>
</reference>
<evidence type="ECO:0000256" key="1">
    <source>
        <dbReference type="ARBA" id="ARBA00004173"/>
    </source>
</evidence>
<comment type="caution">
    <text evidence="10">The sequence shown here is derived from an EMBL/GenBank/DDBJ whole genome shotgun (WGS) entry which is preliminary data.</text>
</comment>
<dbReference type="EMBL" id="JAFCIX010000501">
    <property type="protein sequence ID" value="KAH6588561.1"/>
    <property type="molecule type" value="Genomic_DNA"/>
</dbReference>
<keyword evidence="5" id="KW-0687">Ribonucleoprotein</keyword>
<dbReference type="SUPFAM" id="SSF69065">
    <property type="entry name" value="RNase III domain-like"/>
    <property type="match status" value="1"/>
</dbReference>
<name>A0ABQ8EXU0_9FUNG</name>
<dbReference type="Gene3D" id="1.10.1520.10">
    <property type="entry name" value="Ribonuclease III domain"/>
    <property type="match status" value="1"/>
</dbReference>
<dbReference type="InterPro" id="IPR044443">
    <property type="entry name" value="Ribosomal_mL44_DSRM_fung"/>
</dbReference>
<feature type="domain" description="RNase III" evidence="9">
    <location>
        <begin position="103"/>
        <end position="228"/>
    </location>
</feature>
<evidence type="ECO:0000256" key="7">
    <source>
        <dbReference type="ARBA" id="ARBA00035187"/>
    </source>
</evidence>